<evidence type="ECO:0000256" key="1">
    <source>
        <dbReference type="SAM" id="SignalP"/>
    </source>
</evidence>
<dbReference type="Pfam" id="PF18050">
    <property type="entry name" value="Cyclophil_like2"/>
    <property type="match status" value="1"/>
</dbReference>
<dbReference type="Gene3D" id="2.40.100.20">
    <property type="match status" value="1"/>
</dbReference>
<protein>
    <submittedName>
        <fullName evidence="3">Cyclophilin-like fold protein</fullName>
    </submittedName>
</protein>
<sequence>MMKSLCLATLLTLSASAAPRSQQVNIKIGTATFTATFDDTPAAKAFKARLPLTIRMSDLHRNEKFFDLPTGLPTRAVHPGTIRAGDLMLYGDRTVVLFYRSFPTSYTYTRLGRIHDPKGLAAAVGSGDVTVTFKLK</sequence>
<dbReference type="EMBL" id="JBHSEI010000002">
    <property type="protein sequence ID" value="MFC4637741.1"/>
    <property type="molecule type" value="Genomic_DNA"/>
</dbReference>
<accession>A0ABV9I7C3</accession>
<dbReference type="InterPro" id="IPR029000">
    <property type="entry name" value="Cyclophilin-like_dom_sf"/>
</dbReference>
<proteinExistence type="predicted"/>
<name>A0ABV9I7C3_9DEIO</name>
<evidence type="ECO:0000313" key="4">
    <source>
        <dbReference type="Proteomes" id="UP001595952"/>
    </source>
</evidence>
<feature type="signal peptide" evidence="1">
    <location>
        <begin position="1"/>
        <end position="17"/>
    </location>
</feature>
<feature type="domain" description="Cyclophilin-like" evidence="2">
    <location>
        <begin position="26"/>
        <end position="134"/>
    </location>
</feature>
<keyword evidence="1" id="KW-0732">Signal</keyword>
<feature type="chain" id="PRO_5045298705" evidence="1">
    <location>
        <begin position="18"/>
        <end position="136"/>
    </location>
</feature>
<dbReference type="SUPFAM" id="SSF50891">
    <property type="entry name" value="Cyclophilin-like"/>
    <property type="match status" value="1"/>
</dbReference>
<evidence type="ECO:0000259" key="2">
    <source>
        <dbReference type="Pfam" id="PF18050"/>
    </source>
</evidence>
<dbReference type="InterPro" id="IPR041183">
    <property type="entry name" value="Cyclophilin-like"/>
</dbReference>
<keyword evidence="4" id="KW-1185">Reference proteome</keyword>
<comment type="caution">
    <text evidence="3">The sequence shown here is derived from an EMBL/GenBank/DDBJ whole genome shotgun (WGS) entry which is preliminary data.</text>
</comment>
<reference evidence="4" key="1">
    <citation type="journal article" date="2019" name="Int. J. Syst. Evol. Microbiol.">
        <title>The Global Catalogue of Microorganisms (GCM) 10K type strain sequencing project: providing services to taxonomists for standard genome sequencing and annotation.</title>
        <authorList>
            <consortium name="The Broad Institute Genomics Platform"/>
            <consortium name="The Broad Institute Genome Sequencing Center for Infectious Disease"/>
            <person name="Wu L."/>
            <person name="Ma J."/>
        </authorList>
    </citation>
    <scope>NUCLEOTIDE SEQUENCE [LARGE SCALE GENOMIC DNA]</scope>
    <source>
        <strain evidence="4">CCUG 55995</strain>
    </source>
</reference>
<gene>
    <name evidence="3" type="ORF">ACFO0D_05230</name>
</gene>
<evidence type="ECO:0000313" key="3">
    <source>
        <dbReference type="EMBL" id="MFC4637741.1"/>
    </source>
</evidence>
<dbReference type="RefSeq" id="WP_380060775.1">
    <property type="nucleotide sequence ID" value="NZ_JBHSEI010000002.1"/>
</dbReference>
<dbReference type="Proteomes" id="UP001595952">
    <property type="component" value="Unassembled WGS sequence"/>
</dbReference>
<organism evidence="3 4">
    <name type="scientific">Deinococcus hohokamensis</name>
    <dbReference type="NCBI Taxonomy" id="309883"/>
    <lineage>
        <taxon>Bacteria</taxon>
        <taxon>Thermotogati</taxon>
        <taxon>Deinococcota</taxon>
        <taxon>Deinococci</taxon>
        <taxon>Deinococcales</taxon>
        <taxon>Deinococcaceae</taxon>
        <taxon>Deinococcus</taxon>
    </lineage>
</organism>